<name>A0ABD2BCY7_VESMC</name>
<proteinExistence type="predicted"/>
<organism evidence="1 2">
    <name type="scientific">Vespula maculifrons</name>
    <name type="common">Eastern yellow jacket</name>
    <name type="synonym">Wasp</name>
    <dbReference type="NCBI Taxonomy" id="7453"/>
    <lineage>
        <taxon>Eukaryota</taxon>
        <taxon>Metazoa</taxon>
        <taxon>Ecdysozoa</taxon>
        <taxon>Arthropoda</taxon>
        <taxon>Hexapoda</taxon>
        <taxon>Insecta</taxon>
        <taxon>Pterygota</taxon>
        <taxon>Neoptera</taxon>
        <taxon>Endopterygota</taxon>
        <taxon>Hymenoptera</taxon>
        <taxon>Apocrita</taxon>
        <taxon>Aculeata</taxon>
        <taxon>Vespoidea</taxon>
        <taxon>Vespidae</taxon>
        <taxon>Vespinae</taxon>
        <taxon>Vespula</taxon>
    </lineage>
</organism>
<accession>A0ABD2BCY7</accession>
<evidence type="ECO:0000313" key="2">
    <source>
        <dbReference type="Proteomes" id="UP001607303"/>
    </source>
</evidence>
<comment type="caution">
    <text evidence="1">The sequence shown here is derived from an EMBL/GenBank/DDBJ whole genome shotgun (WGS) entry which is preliminary data.</text>
</comment>
<dbReference type="AlphaFoldDB" id="A0ABD2BCY7"/>
<gene>
    <name evidence="1" type="ORF">V1477_016412</name>
</gene>
<sequence>MRALRVGVRVGVRVGDRDENECLRIVICREHWNASFDFPGIIQLYGSDFFVEGPLLRFLSYLDLTMKAICGNLIVARKCPSTNKTNGVPTSQRRFAPANSQLQDKELPILQAISAGNSDAS</sequence>
<dbReference type="Proteomes" id="UP001607303">
    <property type="component" value="Unassembled WGS sequence"/>
</dbReference>
<dbReference type="EMBL" id="JAYRBN010000091">
    <property type="protein sequence ID" value="KAL2730601.1"/>
    <property type="molecule type" value="Genomic_DNA"/>
</dbReference>
<reference evidence="1 2" key="1">
    <citation type="journal article" date="2024" name="Ann. Entomol. Soc. Am.">
        <title>Genomic analyses of the southern and eastern yellowjacket wasps (Hymenoptera: Vespidae) reveal evolutionary signatures of social life.</title>
        <authorList>
            <person name="Catto M.A."/>
            <person name="Caine P.B."/>
            <person name="Orr S.E."/>
            <person name="Hunt B.G."/>
            <person name="Goodisman M.A.D."/>
        </authorList>
    </citation>
    <scope>NUCLEOTIDE SEQUENCE [LARGE SCALE GENOMIC DNA]</scope>
    <source>
        <strain evidence="1">232</strain>
        <tissue evidence="1">Head and thorax</tissue>
    </source>
</reference>
<keyword evidence="2" id="KW-1185">Reference proteome</keyword>
<protein>
    <submittedName>
        <fullName evidence="1">Uncharacterized protein</fullName>
    </submittedName>
</protein>
<evidence type="ECO:0000313" key="1">
    <source>
        <dbReference type="EMBL" id="KAL2730601.1"/>
    </source>
</evidence>